<dbReference type="Proteomes" id="UP000229708">
    <property type="component" value="Unassembled WGS sequence"/>
</dbReference>
<feature type="domain" description="Zinc-ribbon" evidence="1">
    <location>
        <begin position="4"/>
        <end position="25"/>
    </location>
</feature>
<dbReference type="SUPFAM" id="SSF144206">
    <property type="entry name" value="NOB1 zinc finger-like"/>
    <property type="match status" value="1"/>
</dbReference>
<protein>
    <recommendedName>
        <fullName evidence="1">Zinc-ribbon domain-containing protein</fullName>
    </recommendedName>
</protein>
<reference evidence="3" key="1">
    <citation type="submission" date="2017-09" db="EMBL/GenBank/DDBJ databases">
        <title>Depth-based differentiation of microbial function through sediment-hosted aquifers and enrichment of novel symbionts in the deep terrestrial subsurface.</title>
        <authorList>
            <person name="Probst A.J."/>
            <person name="Ladd B."/>
            <person name="Jarett J.K."/>
            <person name="Geller-Mcgrath D.E."/>
            <person name="Sieber C.M.K."/>
            <person name="Emerson J.B."/>
            <person name="Anantharaman K."/>
            <person name="Thomas B.C."/>
            <person name="Malmstrom R."/>
            <person name="Stieglmeier M."/>
            <person name="Klingl A."/>
            <person name="Woyke T."/>
            <person name="Ryan C.M."/>
            <person name="Banfield J.F."/>
        </authorList>
    </citation>
    <scope>NUCLEOTIDE SEQUENCE [LARGE SCALE GENOMIC DNA]</scope>
</reference>
<gene>
    <name evidence="2" type="ORF">COZ39_00490</name>
</gene>
<evidence type="ECO:0000259" key="1">
    <source>
        <dbReference type="Pfam" id="PF13240"/>
    </source>
</evidence>
<evidence type="ECO:0000313" key="3">
    <source>
        <dbReference type="Proteomes" id="UP000229708"/>
    </source>
</evidence>
<accession>A0A2M7M140</accession>
<name>A0A2M7M140_9BACT</name>
<dbReference type="EMBL" id="PFJI01000020">
    <property type="protein sequence ID" value="PIX74426.1"/>
    <property type="molecule type" value="Genomic_DNA"/>
</dbReference>
<dbReference type="InterPro" id="IPR036283">
    <property type="entry name" value="NOB1_Zf-like_sf"/>
</dbReference>
<evidence type="ECO:0000313" key="2">
    <source>
        <dbReference type="EMBL" id="PIX74426.1"/>
    </source>
</evidence>
<comment type="caution">
    <text evidence="2">The sequence shown here is derived from an EMBL/GenBank/DDBJ whole genome shotgun (WGS) entry which is preliminary data.</text>
</comment>
<dbReference type="Pfam" id="PF13240">
    <property type="entry name" value="Zn_Ribbon_1"/>
    <property type="match status" value="1"/>
</dbReference>
<sequence length="54" mass="5974">MMICPHCQKPIPDSQAKFCPFCGTTIIQTSQPSNNSTAAVQTQPNKKLFFLESD</sequence>
<dbReference type="AlphaFoldDB" id="A0A2M7M140"/>
<dbReference type="InterPro" id="IPR026870">
    <property type="entry name" value="Zinc_ribbon_dom"/>
</dbReference>
<organism evidence="2 3">
    <name type="scientific">Candidatus Roizmanbacteria bacterium CG_4_10_14_3_um_filter_33_21</name>
    <dbReference type="NCBI Taxonomy" id="1974830"/>
    <lineage>
        <taxon>Bacteria</taxon>
        <taxon>Candidatus Roizmaniibacteriota</taxon>
    </lineage>
</organism>
<proteinExistence type="predicted"/>
<dbReference type="Gene3D" id="6.20.210.10">
    <property type="entry name" value="Nin one binding (NOB1), Zn-ribbon-like"/>
    <property type="match status" value="1"/>
</dbReference>